<gene>
    <name evidence="4" type="ORF">UFOPK3720_00978</name>
</gene>
<dbReference type="Pfam" id="PF00994">
    <property type="entry name" value="MoCF_biosynth"/>
    <property type="match status" value="1"/>
</dbReference>
<dbReference type="AlphaFoldDB" id="A0A6J7IYR4"/>
<dbReference type="UniPathway" id="UPA00344"/>
<dbReference type="Gene3D" id="2.170.190.11">
    <property type="entry name" value="Molybdopterin biosynthesis moea protein, domain 3"/>
    <property type="match status" value="1"/>
</dbReference>
<dbReference type="Gene3D" id="2.40.340.10">
    <property type="entry name" value="MoeA, C-terminal, domain IV"/>
    <property type="match status" value="1"/>
</dbReference>
<dbReference type="InterPro" id="IPR036135">
    <property type="entry name" value="MoeA_linker/N_sf"/>
</dbReference>
<dbReference type="Gene3D" id="3.90.105.10">
    <property type="entry name" value="Molybdopterin biosynthesis moea protein, domain 2"/>
    <property type="match status" value="1"/>
</dbReference>
<proteinExistence type="predicted"/>
<comment type="pathway">
    <text evidence="1">Cofactor biosynthesis; molybdopterin biosynthesis.</text>
</comment>
<dbReference type="InterPro" id="IPR005110">
    <property type="entry name" value="MoeA_linker/N"/>
</dbReference>
<dbReference type="PANTHER" id="PTHR10192">
    <property type="entry name" value="MOLYBDOPTERIN BIOSYNTHESIS PROTEIN"/>
    <property type="match status" value="1"/>
</dbReference>
<dbReference type="GO" id="GO:0061599">
    <property type="term" value="F:molybdopterin molybdotransferase activity"/>
    <property type="evidence" value="ECO:0007669"/>
    <property type="project" value="TreeGrafter"/>
</dbReference>
<dbReference type="SUPFAM" id="SSF63867">
    <property type="entry name" value="MoeA C-terminal domain-like"/>
    <property type="match status" value="1"/>
</dbReference>
<dbReference type="CDD" id="cd00887">
    <property type="entry name" value="MoeA"/>
    <property type="match status" value="1"/>
</dbReference>
<organism evidence="4">
    <name type="scientific">freshwater metagenome</name>
    <dbReference type="NCBI Taxonomy" id="449393"/>
    <lineage>
        <taxon>unclassified sequences</taxon>
        <taxon>metagenomes</taxon>
        <taxon>ecological metagenomes</taxon>
    </lineage>
</organism>
<sequence>MSPLPESSWHEAREAAALLAGILASERVSVSFSSGRVLATNCVALCDLPTFDSSAMDGWAVAGDGPWTIVGEAHAGSPLASPLAIGTAARIATGGVEPAGTGAVIRWEDARIDGGLVHAEAVPGSDIRHAGEECRAGDLIARVGTVVTPALAGFLAATGHDHVAVVRPPRVHVVLLGDELQHSGIPTDGRVRDSLGPQLPGWLARLGAEVVASDHVVDDLDDVAASLARAAEAADLVITTGGTAAGPRDHLRAAIERNRGTLHVDCVAVRPGHPMLLANVADSSDRRVPLVGLPGNPHSAIVGLVTLGEPLIGAMLGRPRAPLALVPTTVELRAPHAHTRLIAGNLADGRFELSPYGGSAMLRGLAQSTGFAVVPEGSTPAGAHVEWLPLP</sequence>
<dbReference type="Pfam" id="PF03454">
    <property type="entry name" value="MoeA_C"/>
    <property type="match status" value="1"/>
</dbReference>
<name>A0A6J7IYR4_9ZZZZ</name>
<evidence type="ECO:0000256" key="1">
    <source>
        <dbReference type="ARBA" id="ARBA00005046"/>
    </source>
</evidence>
<dbReference type="SUPFAM" id="SSF63882">
    <property type="entry name" value="MoeA N-terminal region -like"/>
    <property type="match status" value="1"/>
</dbReference>
<dbReference type="Gene3D" id="3.40.980.10">
    <property type="entry name" value="MoaB/Mog-like domain"/>
    <property type="match status" value="1"/>
</dbReference>
<dbReference type="InterPro" id="IPR001453">
    <property type="entry name" value="MoaB/Mog_dom"/>
</dbReference>
<dbReference type="GO" id="GO:0006777">
    <property type="term" value="P:Mo-molybdopterin cofactor biosynthetic process"/>
    <property type="evidence" value="ECO:0007669"/>
    <property type="project" value="UniProtKB-KW"/>
</dbReference>
<dbReference type="InterPro" id="IPR036425">
    <property type="entry name" value="MoaB/Mog-like_dom_sf"/>
</dbReference>
<dbReference type="SUPFAM" id="SSF53218">
    <property type="entry name" value="Molybdenum cofactor biosynthesis proteins"/>
    <property type="match status" value="1"/>
</dbReference>
<dbReference type="Pfam" id="PF03453">
    <property type="entry name" value="MoeA_N"/>
    <property type="match status" value="1"/>
</dbReference>
<dbReference type="InterPro" id="IPR038987">
    <property type="entry name" value="MoeA-like"/>
</dbReference>
<accession>A0A6J7IYR4</accession>
<evidence type="ECO:0000259" key="3">
    <source>
        <dbReference type="SMART" id="SM00852"/>
    </source>
</evidence>
<dbReference type="SMART" id="SM00852">
    <property type="entry name" value="MoCF_biosynth"/>
    <property type="match status" value="1"/>
</dbReference>
<keyword evidence="2" id="KW-0501">Molybdenum cofactor biosynthesis</keyword>
<evidence type="ECO:0000256" key="2">
    <source>
        <dbReference type="ARBA" id="ARBA00023150"/>
    </source>
</evidence>
<dbReference type="PANTHER" id="PTHR10192:SF5">
    <property type="entry name" value="GEPHYRIN"/>
    <property type="match status" value="1"/>
</dbReference>
<feature type="domain" description="MoaB/Mog" evidence="3">
    <location>
        <begin position="172"/>
        <end position="314"/>
    </location>
</feature>
<protein>
    <submittedName>
        <fullName evidence="4">Unannotated protein</fullName>
    </submittedName>
</protein>
<evidence type="ECO:0000313" key="4">
    <source>
        <dbReference type="EMBL" id="CAB4935831.1"/>
    </source>
</evidence>
<dbReference type="InterPro" id="IPR005111">
    <property type="entry name" value="MoeA_C_domain_IV"/>
</dbReference>
<dbReference type="GO" id="GO:0005829">
    <property type="term" value="C:cytosol"/>
    <property type="evidence" value="ECO:0007669"/>
    <property type="project" value="TreeGrafter"/>
</dbReference>
<dbReference type="InterPro" id="IPR036688">
    <property type="entry name" value="MoeA_C_domain_IV_sf"/>
</dbReference>
<reference evidence="4" key="1">
    <citation type="submission" date="2020-05" db="EMBL/GenBank/DDBJ databases">
        <authorList>
            <person name="Chiriac C."/>
            <person name="Salcher M."/>
            <person name="Ghai R."/>
            <person name="Kavagutti S V."/>
        </authorList>
    </citation>
    <scope>NUCLEOTIDE SEQUENCE</scope>
</reference>
<dbReference type="EMBL" id="CAFBNB010000177">
    <property type="protein sequence ID" value="CAB4935831.1"/>
    <property type="molecule type" value="Genomic_DNA"/>
</dbReference>